<organism evidence="4 6">
    <name type="scientific">Sulfodiicoccus acidiphilus</name>
    <dbReference type="NCBI Taxonomy" id="1670455"/>
    <lineage>
        <taxon>Archaea</taxon>
        <taxon>Thermoproteota</taxon>
        <taxon>Thermoprotei</taxon>
        <taxon>Sulfolobales</taxon>
        <taxon>Sulfolobaceae</taxon>
        <taxon>Sulfodiicoccus</taxon>
    </lineage>
</organism>
<dbReference type="RefSeq" id="WP_126449968.1">
    <property type="nucleotide sequence ID" value="NZ_AP018553.1"/>
</dbReference>
<accession>A0A348B3G6</accession>
<dbReference type="PROSITE" id="PS01031">
    <property type="entry name" value="SHSP"/>
    <property type="match status" value="1"/>
</dbReference>
<feature type="domain" description="SHSP" evidence="3">
    <location>
        <begin position="39"/>
        <end position="124"/>
    </location>
</feature>
<name>A0A348B3G6_9CREN</name>
<dbReference type="KEGG" id="sacd:HS1genome_1107"/>
<dbReference type="Proteomes" id="UP000616143">
    <property type="component" value="Unassembled WGS sequence"/>
</dbReference>
<evidence type="ECO:0000259" key="3">
    <source>
        <dbReference type="PROSITE" id="PS01031"/>
    </source>
</evidence>
<keyword evidence="6" id="KW-1185">Reference proteome</keyword>
<reference evidence="6" key="2">
    <citation type="submission" date="2018-04" db="EMBL/GenBank/DDBJ databases">
        <title>Complete genome sequence of Sulfodiicoccus acidiphilus strain HS-1.</title>
        <authorList>
            <person name="Sakai H.D."/>
            <person name="Kurosawa N."/>
        </authorList>
    </citation>
    <scope>NUCLEOTIDE SEQUENCE [LARGE SCALE GENOMIC DNA]</scope>
    <source>
        <strain evidence="6">HS-1</strain>
    </source>
</reference>
<dbReference type="SUPFAM" id="SSF49764">
    <property type="entry name" value="HSP20-like chaperones"/>
    <property type="match status" value="1"/>
</dbReference>
<sequence>MPTYKRTTTEPENLVEREIEEIRREIEELMSRLERIRYGGMGELTPLYTLYEDQGFYYYVIDIPYVETSDVNVKIEGDKVSVMCVNKQGHRYRLSFRVPPNASADKLRMSKVKGRLKLTIPKID</sequence>
<evidence type="ECO:0000256" key="2">
    <source>
        <dbReference type="SAM" id="Coils"/>
    </source>
</evidence>
<evidence type="ECO:0000313" key="5">
    <source>
        <dbReference type="EMBL" id="GGT95322.1"/>
    </source>
</evidence>
<keyword evidence="2" id="KW-0175">Coiled coil</keyword>
<dbReference type="Gene3D" id="2.60.40.790">
    <property type="match status" value="1"/>
</dbReference>
<evidence type="ECO:0000256" key="1">
    <source>
        <dbReference type="PROSITE-ProRule" id="PRU00285"/>
    </source>
</evidence>
<dbReference type="GeneID" id="38666619"/>
<dbReference type="InterPro" id="IPR002068">
    <property type="entry name" value="A-crystallin/Hsp20_dom"/>
</dbReference>
<reference evidence="4" key="3">
    <citation type="journal article" date="2019" name="BMC Res. Notes">
        <title>Complete genome sequence of the Sulfodiicoccus acidiphilus strain HS-1T, the first crenarchaeon that lacks polB3, isolated from an acidic hot spring in Ohwaku-dani, Hakone, Japan.</title>
        <authorList>
            <person name="Sakai H.D."/>
            <person name="Kurosawa N."/>
        </authorList>
    </citation>
    <scope>NUCLEOTIDE SEQUENCE</scope>
    <source>
        <strain evidence="4">HS-1</strain>
    </source>
</reference>
<comment type="similarity">
    <text evidence="1">Belongs to the small heat shock protein (HSP20) family.</text>
</comment>
<evidence type="ECO:0000313" key="4">
    <source>
        <dbReference type="EMBL" id="BBD72718.1"/>
    </source>
</evidence>
<protein>
    <recommendedName>
        <fullName evidence="3">SHSP domain-containing protein</fullName>
    </recommendedName>
</protein>
<dbReference type="OrthoDB" id="37046at2157"/>
<reference evidence="5" key="4">
    <citation type="submission" date="2020-09" db="EMBL/GenBank/DDBJ databases">
        <authorList>
            <person name="Sun Q."/>
            <person name="Ohkuma M."/>
        </authorList>
    </citation>
    <scope>NUCLEOTIDE SEQUENCE</scope>
    <source>
        <strain evidence="5">JCM 31740</strain>
    </source>
</reference>
<dbReference type="CDD" id="cd00298">
    <property type="entry name" value="ACD_sHsps_p23-like"/>
    <property type="match status" value="1"/>
</dbReference>
<proteinExistence type="inferred from homology"/>
<evidence type="ECO:0000313" key="6">
    <source>
        <dbReference type="Proteomes" id="UP000276741"/>
    </source>
</evidence>
<dbReference type="Proteomes" id="UP000276741">
    <property type="component" value="Chromosome"/>
</dbReference>
<reference evidence="5" key="1">
    <citation type="journal article" date="2014" name="Int. J. Syst. Evol. Microbiol.">
        <title>Complete genome sequence of Corynebacterium casei LMG S-19264T (=DSM 44701T), isolated from a smear-ripened cheese.</title>
        <authorList>
            <consortium name="US DOE Joint Genome Institute (JGI-PGF)"/>
            <person name="Walter F."/>
            <person name="Albersmeier A."/>
            <person name="Kalinowski J."/>
            <person name="Ruckert C."/>
        </authorList>
    </citation>
    <scope>NUCLEOTIDE SEQUENCE</scope>
    <source>
        <strain evidence="5">JCM 31740</strain>
    </source>
</reference>
<gene>
    <name evidence="5" type="ORF">GCM10007116_11000</name>
    <name evidence="4" type="ORF">HS1genome_1107</name>
</gene>
<dbReference type="AlphaFoldDB" id="A0A348B3G6"/>
<dbReference type="EMBL" id="BMQS01000009">
    <property type="protein sequence ID" value="GGT95322.1"/>
    <property type="molecule type" value="Genomic_DNA"/>
</dbReference>
<feature type="coiled-coil region" evidence="2">
    <location>
        <begin position="12"/>
        <end position="39"/>
    </location>
</feature>
<dbReference type="EMBL" id="AP018553">
    <property type="protein sequence ID" value="BBD72718.1"/>
    <property type="molecule type" value="Genomic_DNA"/>
</dbReference>
<dbReference type="InterPro" id="IPR008978">
    <property type="entry name" value="HSP20-like_chaperone"/>
</dbReference>